<dbReference type="GO" id="GO:0046872">
    <property type="term" value="F:metal ion binding"/>
    <property type="evidence" value="ECO:0007669"/>
    <property type="project" value="UniProtKB-KW"/>
</dbReference>
<feature type="region of interest" description="Disordered" evidence="20">
    <location>
        <begin position="217"/>
        <end position="259"/>
    </location>
</feature>
<dbReference type="SUPFAM" id="SSF52540">
    <property type="entry name" value="P-loop containing nucleoside triphosphate hydrolases"/>
    <property type="match status" value="1"/>
</dbReference>
<dbReference type="OrthoDB" id="496749at2759"/>
<evidence type="ECO:0000256" key="16">
    <source>
        <dbReference type="ARBA" id="ARBA00023239"/>
    </source>
</evidence>
<dbReference type="GO" id="GO:0005525">
    <property type="term" value="F:GTP binding"/>
    <property type="evidence" value="ECO:0007669"/>
    <property type="project" value="UniProtKB-KW"/>
</dbReference>
<dbReference type="FunFam" id="3.40.50.620:FF:000244">
    <property type="entry name" value="Deoxyribodipyrimidine photo-lyase, putative"/>
    <property type="match status" value="1"/>
</dbReference>
<dbReference type="PANTHER" id="PTHR10211:SF0">
    <property type="entry name" value="DEOXYRIBODIPYRIMIDINE PHOTO-LYASE"/>
    <property type="match status" value="1"/>
</dbReference>
<dbReference type="PROSITE" id="PS51645">
    <property type="entry name" value="PHR_CRY_ALPHA_BETA"/>
    <property type="match status" value="1"/>
</dbReference>
<evidence type="ECO:0000256" key="6">
    <source>
        <dbReference type="ARBA" id="ARBA00014046"/>
    </source>
</evidence>
<keyword evidence="13" id="KW-0238">DNA-binding</keyword>
<evidence type="ECO:0000256" key="1">
    <source>
        <dbReference type="ARBA" id="ARBA00001946"/>
    </source>
</evidence>
<dbReference type="EMBL" id="KI927822">
    <property type="protein sequence ID" value="ETW31873.1"/>
    <property type="molecule type" value="Genomic_DNA"/>
</dbReference>
<evidence type="ECO:0000256" key="5">
    <source>
        <dbReference type="ARBA" id="ARBA00013149"/>
    </source>
</evidence>
<sequence length="1180" mass="137391">MASDRDNKVDGIVHEALKKKETNLFQKSEVIKKLNEERKEKIIIQDGQENNLDEKKKKKTIIKNNEDILKDNINNLKNNNKTHININKGITICEKNNNNNKYEIPIIGASKRMDDISSYDEKKDIITNVKENHVDDKKKNIIIINKEDIQKDNTNSNVINNHMRYNKLNANICKYENVFSEKGNKTDIISCTFTDSNKKKQVSFFSQVDKNIMQQTKGNIKKKKKNDEQEEEEEEEEKGKEEEKEKEKEKEKVEEKVEEKEKEKVETYLKEPINKLLYKEQFCTDIYKMEILKKDENHKKSIEKNNIVVKGKQNINTSSKNNIFIPLQNNVYLPSQNNVFPPLQNNVCPPSQNKACPSSQNNVCPSSQNNVCPSSQNNTHVPSENNKVTKIVKLINEKQQNKGNYRNTKWNNTINGKKNGTKYITGGSKMLTKDLKKEKSNTPLSKNKLPDIGSPATNNVKETSLTSDKKKKKKNPYETSLKNKLNILNKRVRCLTSFENIKDGLANVRNNQTGGNFKELLLSHDMITKNNNITSSSPIMNNNNNIQNSNIMSCDNIHNNNISPEHNSCVYNKNNVLLLLTRDFRINDNWSLIYAYEKAKKKKAHLFACTYLNRKEPFPKRHIDIKLKVLKNLEENMKKILNIPFYLLTIYMIDEFMEFLRIYDIKTIICDFNPLNETRIFIQNLVELSNIKKIKILQVDSHNIVPIWITSKIEESCARTIKPKIQTHISTFLIEYVQLEMFDQIIKYPEPFSISEVFKKLTVYIPCPVLLNFVCTEQKAHEILQNFCSKKLERYSLKKNDPNSEMINLLTPYINFGIISSQRCVLEVNKYANSYPSINTISGKELFSEEMIMKKELADNFCYYNKNYDNFNGGKDWAKDSLKKHDSDKREYLYDFDDFKNAKTHDDLWNCCQLQLINEGIIHEFLRMYWCKKILNWSGNSKTALKCAMKLNDDFSIDAKSPHGYVSIMSSIMGIHDQSWNERTVFGKIRSMNYNSCKRLFDINVYMSKYPKGKENALIVQKIPTMTFSSYIKKRKNSNISIEEKKNEKREKKCIAIFGRSNVGKSSLINALLNYREVSQASNTPGRTRHLFIFNLLNYLSIVDLPGYGYAKVSKELRNNWSILIEEYLNRAKNLKRALCLIESTESFSTYDFILLDMLITKNIPFQIIITKIDKLKVTK</sequence>
<dbReference type="PROSITE" id="PS51706">
    <property type="entry name" value="G_ENGB"/>
    <property type="match status" value="1"/>
</dbReference>
<feature type="coiled-coil region" evidence="19">
    <location>
        <begin position="17"/>
        <end position="79"/>
    </location>
</feature>
<keyword evidence="12" id="KW-0460">Magnesium</keyword>
<feature type="region of interest" description="Disordered" evidence="20">
    <location>
        <begin position="436"/>
        <end position="478"/>
    </location>
</feature>
<keyword evidence="14" id="KW-0342">GTP-binding</keyword>
<dbReference type="Proteomes" id="UP000030656">
    <property type="component" value="Unassembled WGS sequence"/>
</dbReference>
<dbReference type="PANTHER" id="PTHR10211">
    <property type="entry name" value="DEOXYRIBODIPYRIMIDINE PHOTOLYASE"/>
    <property type="match status" value="1"/>
</dbReference>
<comment type="similarity">
    <text evidence="3">Belongs to the DNA photolyase class-2 family.</text>
</comment>
<evidence type="ECO:0000256" key="2">
    <source>
        <dbReference type="ARBA" id="ARBA00001974"/>
    </source>
</evidence>
<keyword evidence="9" id="KW-0547">Nucleotide-binding</keyword>
<evidence type="ECO:0000256" key="4">
    <source>
        <dbReference type="ARBA" id="ARBA00009638"/>
    </source>
</evidence>
<evidence type="ECO:0000256" key="17">
    <source>
        <dbReference type="ARBA" id="ARBA00031671"/>
    </source>
</evidence>
<keyword evidence="19" id="KW-0175">Coiled coil</keyword>
<name>A0A024VUA0_PLAFA</name>
<evidence type="ECO:0000256" key="14">
    <source>
        <dbReference type="ARBA" id="ARBA00023134"/>
    </source>
</evidence>
<dbReference type="CDD" id="cd01876">
    <property type="entry name" value="YihA_EngB"/>
    <property type="match status" value="1"/>
</dbReference>
<dbReference type="Gene3D" id="1.25.40.80">
    <property type="match status" value="1"/>
</dbReference>
<feature type="domain" description="Photolyase/cryptochrome alpha/beta" evidence="21">
    <location>
        <begin position="574"/>
        <end position="707"/>
    </location>
</feature>
<evidence type="ECO:0000256" key="19">
    <source>
        <dbReference type="SAM" id="Coils"/>
    </source>
</evidence>
<evidence type="ECO:0000256" key="15">
    <source>
        <dbReference type="ARBA" id="ARBA00023204"/>
    </source>
</evidence>
<proteinExistence type="inferred from homology"/>
<evidence type="ECO:0000259" key="22">
    <source>
        <dbReference type="PROSITE" id="PS51706"/>
    </source>
</evidence>
<evidence type="ECO:0000313" key="23">
    <source>
        <dbReference type="EMBL" id="ETW31873.1"/>
    </source>
</evidence>
<evidence type="ECO:0000256" key="8">
    <source>
        <dbReference type="ARBA" id="ARBA00022723"/>
    </source>
</evidence>
<dbReference type="InterPro" id="IPR019987">
    <property type="entry name" value="GTP-bd_ribosome_bio_YsxC"/>
</dbReference>
<dbReference type="Pfam" id="PF00875">
    <property type="entry name" value="DNA_photolyase"/>
    <property type="match status" value="1"/>
</dbReference>
<dbReference type="InterPro" id="IPR052219">
    <property type="entry name" value="Photolyase_Class-2"/>
</dbReference>
<feature type="compositionally biased region" description="Basic and acidic residues" evidence="20">
    <location>
        <begin position="237"/>
        <end position="259"/>
    </location>
</feature>
<protein>
    <recommendedName>
        <fullName evidence="6">Deoxyribodipyrimidine photo-lyase</fullName>
        <ecNumber evidence="5">4.1.99.3</ecNumber>
    </recommendedName>
    <alternativeName>
        <fullName evidence="17">DNA photolyase</fullName>
    </alternativeName>
</protein>
<keyword evidence="10" id="KW-0227">DNA damage</keyword>
<evidence type="ECO:0000256" key="13">
    <source>
        <dbReference type="ARBA" id="ARBA00023125"/>
    </source>
</evidence>
<dbReference type="GO" id="GO:0003677">
    <property type="term" value="F:DNA binding"/>
    <property type="evidence" value="ECO:0007669"/>
    <property type="project" value="UniProtKB-KW"/>
</dbReference>
<dbReference type="Pfam" id="PF01926">
    <property type="entry name" value="MMR_HSR1"/>
    <property type="match status" value="1"/>
</dbReference>
<gene>
    <name evidence="23" type="ORF">PFFCH_00657</name>
</gene>
<keyword evidence="8" id="KW-0479">Metal-binding</keyword>
<dbReference type="InterPro" id="IPR036134">
    <property type="entry name" value="Crypto/Photolyase_FAD-like_sf"/>
</dbReference>
<comment type="catalytic activity">
    <reaction evidence="18">
        <text>cyclobutadipyrimidine (in DNA) = 2 pyrimidine residues (in DNA).</text>
        <dbReference type="EC" id="4.1.99.3"/>
    </reaction>
</comment>
<evidence type="ECO:0000256" key="9">
    <source>
        <dbReference type="ARBA" id="ARBA00022741"/>
    </source>
</evidence>
<keyword evidence="16" id="KW-0456">Lyase</keyword>
<dbReference type="SUPFAM" id="SSF48173">
    <property type="entry name" value="Cryptochrome/photolyase FAD-binding domain"/>
    <property type="match status" value="1"/>
</dbReference>
<dbReference type="InterPro" id="IPR027417">
    <property type="entry name" value="P-loop_NTPase"/>
</dbReference>
<dbReference type="FunFam" id="1.10.579.10:FF:000002">
    <property type="entry name" value="Deoxyribodipyrimidine photolyase"/>
    <property type="match status" value="1"/>
</dbReference>
<evidence type="ECO:0000256" key="18">
    <source>
        <dbReference type="ARBA" id="ARBA00033999"/>
    </source>
</evidence>
<comment type="similarity">
    <text evidence="4">Belongs to the TRAFAC class TrmE-Era-EngA-EngB-Septin-like GTPase superfamily. EngB GTPase family.</text>
</comment>
<dbReference type="InterPro" id="IPR036155">
    <property type="entry name" value="Crypto/Photolyase_N_sf"/>
</dbReference>
<keyword evidence="15" id="KW-0234">DNA repair</keyword>
<dbReference type="Gene3D" id="3.40.50.300">
    <property type="entry name" value="P-loop containing nucleotide triphosphate hydrolases"/>
    <property type="match status" value="1"/>
</dbReference>
<dbReference type="NCBIfam" id="TIGR03598">
    <property type="entry name" value="GTPase_YsxC"/>
    <property type="match status" value="1"/>
</dbReference>
<keyword evidence="11" id="KW-0274">FAD</keyword>
<dbReference type="InterPro" id="IPR030393">
    <property type="entry name" value="G_ENGB_dom"/>
</dbReference>
<dbReference type="InterPro" id="IPR006050">
    <property type="entry name" value="DNA_photolyase_N"/>
</dbReference>
<dbReference type="InterPro" id="IPR014729">
    <property type="entry name" value="Rossmann-like_a/b/a_fold"/>
</dbReference>
<dbReference type="SUPFAM" id="SSF52425">
    <property type="entry name" value="Cryptochrome/photolyase, N-terminal domain"/>
    <property type="match status" value="1"/>
</dbReference>
<organism evidence="23 24">
    <name type="scientific">Plasmodium falciparum FCH/4</name>
    <dbReference type="NCBI Taxonomy" id="1036724"/>
    <lineage>
        <taxon>Eukaryota</taxon>
        <taxon>Sar</taxon>
        <taxon>Alveolata</taxon>
        <taxon>Apicomplexa</taxon>
        <taxon>Aconoidasida</taxon>
        <taxon>Haemosporida</taxon>
        <taxon>Plasmodiidae</taxon>
        <taxon>Plasmodium</taxon>
        <taxon>Plasmodium (Laverania)</taxon>
    </lineage>
</organism>
<reference evidence="23 24" key="1">
    <citation type="submission" date="2013-02" db="EMBL/GenBank/DDBJ databases">
        <title>The Genome Annotation of Plasmodium falciparum FCH/4.</title>
        <authorList>
            <consortium name="The Broad Institute Genome Sequencing Platform"/>
            <consortium name="The Broad Institute Genome Sequencing Center for Infectious Disease"/>
            <person name="Neafsey D."/>
            <person name="Hoffman S."/>
            <person name="Volkman S."/>
            <person name="Rosenthal P."/>
            <person name="Walker B."/>
            <person name="Young S.K."/>
            <person name="Zeng Q."/>
            <person name="Gargeya S."/>
            <person name="Fitzgerald M."/>
            <person name="Haas B."/>
            <person name="Abouelleil A."/>
            <person name="Allen A.W."/>
            <person name="Alvarado L."/>
            <person name="Arachchi H.M."/>
            <person name="Berlin A.M."/>
            <person name="Chapman S.B."/>
            <person name="Gainer-Dewar J."/>
            <person name="Goldberg J."/>
            <person name="Griggs A."/>
            <person name="Gujja S."/>
            <person name="Hansen M."/>
            <person name="Howarth C."/>
            <person name="Imamovic A."/>
            <person name="Ireland A."/>
            <person name="Larimer J."/>
            <person name="McCowan C."/>
            <person name="Murphy C."/>
            <person name="Pearson M."/>
            <person name="Poon T.W."/>
            <person name="Priest M."/>
            <person name="Roberts A."/>
            <person name="Saif S."/>
            <person name="Shea T."/>
            <person name="Sisk P."/>
            <person name="Sykes S."/>
            <person name="Wortman J."/>
            <person name="Nusbaum C."/>
            <person name="Birren B."/>
        </authorList>
    </citation>
    <scope>NUCLEOTIDE SEQUENCE [LARGE SCALE GENOMIC DNA]</scope>
    <source>
        <strain evidence="23 24">FCH/4</strain>
    </source>
</reference>
<evidence type="ECO:0000256" key="20">
    <source>
        <dbReference type="SAM" id="MobiDB-lite"/>
    </source>
</evidence>
<comment type="cofactor">
    <cofactor evidence="2">
        <name>FAD</name>
        <dbReference type="ChEBI" id="CHEBI:57692"/>
    </cofactor>
</comment>
<dbReference type="InterPro" id="IPR006073">
    <property type="entry name" value="GTP-bd"/>
</dbReference>
<comment type="cofactor">
    <cofactor evidence="1">
        <name>Mg(2+)</name>
        <dbReference type="ChEBI" id="CHEBI:18420"/>
    </cofactor>
</comment>
<dbReference type="GO" id="GO:0000719">
    <property type="term" value="P:photoreactive repair"/>
    <property type="evidence" value="ECO:0007669"/>
    <property type="project" value="TreeGrafter"/>
</dbReference>
<feature type="domain" description="EngB-type G" evidence="22">
    <location>
        <begin position="1051"/>
        <end position="1180"/>
    </location>
</feature>
<evidence type="ECO:0000256" key="7">
    <source>
        <dbReference type="ARBA" id="ARBA00022630"/>
    </source>
</evidence>
<evidence type="ECO:0000313" key="24">
    <source>
        <dbReference type="Proteomes" id="UP000030656"/>
    </source>
</evidence>
<evidence type="ECO:0000256" key="3">
    <source>
        <dbReference type="ARBA" id="ARBA00006409"/>
    </source>
</evidence>
<feature type="compositionally biased region" description="Polar residues" evidence="20">
    <location>
        <begin position="455"/>
        <end position="466"/>
    </location>
</feature>
<accession>A0A024VUA0</accession>
<dbReference type="AlphaFoldDB" id="A0A024VUA0"/>
<evidence type="ECO:0000259" key="21">
    <source>
        <dbReference type="PROSITE" id="PS51645"/>
    </source>
</evidence>
<keyword evidence="7" id="KW-0285">Flavoprotein</keyword>
<evidence type="ECO:0000256" key="10">
    <source>
        <dbReference type="ARBA" id="ARBA00022763"/>
    </source>
</evidence>
<evidence type="ECO:0000256" key="11">
    <source>
        <dbReference type="ARBA" id="ARBA00022827"/>
    </source>
</evidence>
<dbReference type="Gene3D" id="1.10.579.10">
    <property type="entry name" value="DNA Cyclobutane Dipyrimidine Photolyase, subunit A, domain 3"/>
    <property type="match status" value="1"/>
</dbReference>
<dbReference type="Gene3D" id="3.40.50.620">
    <property type="entry name" value="HUPs"/>
    <property type="match status" value="1"/>
</dbReference>
<dbReference type="GO" id="GO:0003904">
    <property type="term" value="F:deoxyribodipyrimidine photo-lyase activity"/>
    <property type="evidence" value="ECO:0007669"/>
    <property type="project" value="UniProtKB-EC"/>
</dbReference>
<reference evidence="23 24" key="2">
    <citation type="submission" date="2013-02" db="EMBL/GenBank/DDBJ databases">
        <title>The Genome Sequence of Plasmodium falciparum FCH/4.</title>
        <authorList>
            <consortium name="The Broad Institute Genome Sequencing Platform"/>
            <consortium name="The Broad Institute Genome Sequencing Center for Infectious Disease"/>
            <person name="Neafsey D."/>
            <person name="Cheeseman I."/>
            <person name="Volkman S."/>
            <person name="Adams J."/>
            <person name="Walker B."/>
            <person name="Young S.K."/>
            <person name="Zeng Q."/>
            <person name="Gargeya S."/>
            <person name="Fitzgerald M."/>
            <person name="Haas B."/>
            <person name="Abouelleil A."/>
            <person name="Alvarado L."/>
            <person name="Arachchi H.M."/>
            <person name="Berlin A.M."/>
            <person name="Chapman S.B."/>
            <person name="Dewar J."/>
            <person name="Goldberg J."/>
            <person name="Griggs A."/>
            <person name="Gujja S."/>
            <person name="Hansen M."/>
            <person name="Howarth C."/>
            <person name="Imamovic A."/>
            <person name="Larimer J."/>
            <person name="McCowan C."/>
            <person name="Murphy C."/>
            <person name="Neiman D."/>
            <person name="Pearson M."/>
            <person name="Priest M."/>
            <person name="Roberts A."/>
            <person name="Saif S."/>
            <person name="Shea T."/>
            <person name="Sisk P."/>
            <person name="Sykes S."/>
            <person name="Wortman J."/>
            <person name="Nusbaum C."/>
            <person name="Birren B."/>
        </authorList>
    </citation>
    <scope>NUCLEOTIDE SEQUENCE [LARGE SCALE GENOMIC DNA]</scope>
    <source>
        <strain evidence="23 24">FCH/4</strain>
    </source>
</reference>
<evidence type="ECO:0000256" key="12">
    <source>
        <dbReference type="ARBA" id="ARBA00022842"/>
    </source>
</evidence>
<dbReference type="EC" id="4.1.99.3" evidence="5"/>